<feature type="domain" description="HTH araC/xylS-type" evidence="4">
    <location>
        <begin position="167"/>
        <end position="264"/>
    </location>
</feature>
<name>A0A4R9FN09_9LEPT</name>
<evidence type="ECO:0000256" key="2">
    <source>
        <dbReference type="ARBA" id="ARBA00023125"/>
    </source>
</evidence>
<keyword evidence="2" id="KW-0238">DNA-binding</keyword>
<dbReference type="InterPro" id="IPR009057">
    <property type="entry name" value="Homeodomain-like_sf"/>
</dbReference>
<sequence>MQRAIQSREGVGLTATVIQKKELYLARIVTDLPTLVFVRKGTKTLRREGIEFVIREGEVGAIAGGQAFDVVNRPSGDEFQSAWIAFHPNVIQNYKPIRDDLSTIESAFVFSPLGEGFSEAFKLATESITTHRNISEQIAVHRVTEILLWMGEFGKKFKVPSSETVSQKVRNLLSSTPAKDWQALEIADLLQISEATLRRRLAGENLSFSEILIDVRMSFALALLQATDRSIGEIAKEAGYDSASRFAVRFRDRFGYSPTVLRKETNLDRNGTILDRVRT</sequence>
<dbReference type="OrthoDB" id="9803764at2"/>
<dbReference type="Proteomes" id="UP000297453">
    <property type="component" value="Unassembled WGS sequence"/>
</dbReference>
<keyword evidence="6" id="KW-1185">Reference proteome</keyword>
<evidence type="ECO:0000313" key="6">
    <source>
        <dbReference type="Proteomes" id="UP000297453"/>
    </source>
</evidence>
<evidence type="ECO:0000256" key="3">
    <source>
        <dbReference type="ARBA" id="ARBA00023163"/>
    </source>
</evidence>
<comment type="caution">
    <text evidence="5">The sequence shown here is derived from an EMBL/GenBank/DDBJ whole genome shotgun (WGS) entry which is preliminary data.</text>
</comment>
<dbReference type="PROSITE" id="PS01124">
    <property type="entry name" value="HTH_ARAC_FAMILY_2"/>
    <property type="match status" value="1"/>
</dbReference>
<dbReference type="InterPro" id="IPR037923">
    <property type="entry name" value="HTH-like"/>
</dbReference>
<dbReference type="EMBL" id="RQEP01000019">
    <property type="protein sequence ID" value="TGJ99439.1"/>
    <property type="molecule type" value="Genomic_DNA"/>
</dbReference>
<dbReference type="SMART" id="SM00342">
    <property type="entry name" value="HTH_ARAC"/>
    <property type="match status" value="1"/>
</dbReference>
<dbReference type="InterPro" id="IPR018060">
    <property type="entry name" value="HTH_AraC"/>
</dbReference>
<reference evidence="5" key="1">
    <citation type="journal article" date="2019" name="PLoS Negl. Trop. Dis.">
        <title>Revisiting the worldwide diversity of Leptospira species in the environment.</title>
        <authorList>
            <person name="Vincent A.T."/>
            <person name="Schiettekatte O."/>
            <person name="Bourhy P."/>
            <person name="Veyrier F.J."/>
            <person name="Picardeau M."/>
        </authorList>
    </citation>
    <scope>NUCLEOTIDE SEQUENCE [LARGE SCALE GENOMIC DNA]</scope>
    <source>
        <strain evidence="5">SSS9</strain>
    </source>
</reference>
<organism evidence="5 6">
    <name type="scientific">Leptospira semungkisensis</name>
    <dbReference type="NCBI Taxonomy" id="2484985"/>
    <lineage>
        <taxon>Bacteria</taxon>
        <taxon>Pseudomonadati</taxon>
        <taxon>Spirochaetota</taxon>
        <taxon>Spirochaetia</taxon>
        <taxon>Leptospirales</taxon>
        <taxon>Leptospiraceae</taxon>
        <taxon>Leptospira</taxon>
    </lineage>
</organism>
<protein>
    <submittedName>
        <fullName evidence="5">AraC family transcriptional regulator</fullName>
    </submittedName>
</protein>
<dbReference type="GO" id="GO:0000976">
    <property type="term" value="F:transcription cis-regulatory region binding"/>
    <property type="evidence" value="ECO:0007669"/>
    <property type="project" value="TreeGrafter"/>
</dbReference>
<proteinExistence type="predicted"/>
<accession>A0A4R9FN09</accession>
<dbReference type="PANTHER" id="PTHR47894:SF4">
    <property type="entry name" value="HTH-TYPE TRANSCRIPTIONAL REGULATOR GADX"/>
    <property type="match status" value="1"/>
</dbReference>
<evidence type="ECO:0000259" key="4">
    <source>
        <dbReference type="PROSITE" id="PS01124"/>
    </source>
</evidence>
<keyword evidence="1" id="KW-0805">Transcription regulation</keyword>
<dbReference type="Pfam" id="PF12833">
    <property type="entry name" value="HTH_18"/>
    <property type="match status" value="1"/>
</dbReference>
<dbReference type="AlphaFoldDB" id="A0A4R9FN09"/>
<dbReference type="PANTHER" id="PTHR47894">
    <property type="entry name" value="HTH-TYPE TRANSCRIPTIONAL REGULATOR GADX"/>
    <property type="match status" value="1"/>
</dbReference>
<dbReference type="SUPFAM" id="SSF51215">
    <property type="entry name" value="Regulatory protein AraC"/>
    <property type="match status" value="1"/>
</dbReference>
<keyword evidence="3" id="KW-0804">Transcription</keyword>
<evidence type="ECO:0000256" key="1">
    <source>
        <dbReference type="ARBA" id="ARBA00023015"/>
    </source>
</evidence>
<dbReference type="Gene3D" id="1.10.10.60">
    <property type="entry name" value="Homeodomain-like"/>
    <property type="match status" value="1"/>
</dbReference>
<gene>
    <name evidence="5" type="ORF">EHO59_16395</name>
</gene>
<dbReference type="SUPFAM" id="SSF46689">
    <property type="entry name" value="Homeodomain-like"/>
    <property type="match status" value="1"/>
</dbReference>
<dbReference type="GO" id="GO:0005829">
    <property type="term" value="C:cytosol"/>
    <property type="evidence" value="ECO:0007669"/>
    <property type="project" value="TreeGrafter"/>
</dbReference>
<dbReference type="GO" id="GO:0003700">
    <property type="term" value="F:DNA-binding transcription factor activity"/>
    <property type="evidence" value="ECO:0007669"/>
    <property type="project" value="InterPro"/>
</dbReference>
<dbReference type="RefSeq" id="WP_135589531.1">
    <property type="nucleotide sequence ID" value="NZ_RQEP01000019.1"/>
</dbReference>
<evidence type="ECO:0000313" key="5">
    <source>
        <dbReference type="EMBL" id="TGJ99439.1"/>
    </source>
</evidence>